<evidence type="ECO:0000313" key="2">
    <source>
        <dbReference type="EMBL" id="CAD8685488.1"/>
    </source>
</evidence>
<organism evidence="2">
    <name type="scientific">Chlamydomonas leiostraca</name>
    <dbReference type="NCBI Taxonomy" id="1034604"/>
    <lineage>
        <taxon>Eukaryota</taxon>
        <taxon>Viridiplantae</taxon>
        <taxon>Chlorophyta</taxon>
        <taxon>core chlorophytes</taxon>
        <taxon>Chlorophyceae</taxon>
        <taxon>CS clade</taxon>
        <taxon>Chlamydomonadales</taxon>
        <taxon>Chlamydomonadaceae</taxon>
        <taxon>Chlamydomonas</taxon>
    </lineage>
</organism>
<sequence length="203" mass="21206">MVEQTWTHLATVLIVVVAGSGAIAGWDKGWAYAEKGLGKTGGPGAVRMEIELGWWNATSSTTIPFAPVQIVVESKACRGMGTVAAVALLAGALFALYQAILGIASALEIQLSSSYILPDHKSLQVSGLCALAVLTTSVALYLALLIGTHKKFKEQPGDKGGDVWPRPDWAFMCAMLSGGALASLASSFKRACHGSTSHGYMPI</sequence>
<feature type="transmembrane region" description="Helical" evidence="1">
    <location>
        <begin position="125"/>
        <end position="148"/>
    </location>
</feature>
<keyword evidence="1" id="KW-0812">Transmembrane</keyword>
<gene>
    <name evidence="2" type="ORF">CLEI1391_LOCUS12359</name>
</gene>
<name>A0A7S0RRK9_9CHLO</name>
<keyword evidence="1" id="KW-0472">Membrane</keyword>
<evidence type="ECO:0000256" key="1">
    <source>
        <dbReference type="SAM" id="Phobius"/>
    </source>
</evidence>
<dbReference type="AlphaFoldDB" id="A0A7S0RRK9"/>
<protein>
    <submittedName>
        <fullName evidence="2">Uncharacterized protein</fullName>
    </submittedName>
</protein>
<reference evidence="2" key="1">
    <citation type="submission" date="2021-01" db="EMBL/GenBank/DDBJ databases">
        <authorList>
            <person name="Corre E."/>
            <person name="Pelletier E."/>
            <person name="Niang G."/>
            <person name="Scheremetjew M."/>
            <person name="Finn R."/>
            <person name="Kale V."/>
            <person name="Holt S."/>
            <person name="Cochrane G."/>
            <person name="Meng A."/>
            <person name="Brown T."/>
            <person name="Cohen L."/>
        </authorList>
    </citation>
    <scope>NUCLEOTIDE SEQUENCE</scope>
    <source>
        <strain evidence="2">SAG 11-49</strain>
    </source>
</reference>
<accession>A0A7S0RRK9</accession>
<keyword evidence="1" id="KW-1133">Transmembrane helix</keyword>
<feature type="transmembrane region" description="Helical" evidence="1">
    <location>
        <begin position="6"/>
        <end position="26"/>
    </location>
</feature>
<proteinExistence type="predicted"/>
<feature type="transmembrane region" description="Helical" evidence="1">
    <location>
        <begin position="83"/>
        <end position="105"/>
    </location>
</feature>
<dbReference type="EMBL" id="HBFB01022047">
    <property type="protein sequence ID" value="CAD8685488.1"/>
    <property type="molecule type" value="Transcribed_RNA"/>
</dbReference>